<evidence type="ECO:0000313" key="4">
    <source>
        <dbReference type="Proteomes" id="UP000298488"/>
    </source>
</evidence>
<comment type="caution">
    <text evidence="3">The sequence shown here is derived from an EMBL/GenBank/DDBJ whole genome shotgun (WGS) entry which is preliminary data.</text>
</comment>
<evidence type="ECO:0000256" key="2">
    <source>
        <dbReference type="SAM" id="Phobius"/>
    </source>
</evidence>
<reference evidence="3 4" key="1">
    <citation type="submission" date="2019-03" db="EMBL/GenBank/DDBJ databases">
        <title>Genomics of glacier-inhabiting Cryobacterium strains.</title>
        <authorList>
            <person name="Liu Q."/>
            <person name="Xin Y.-H."/>
        </authorList>
    </citation>
    <scope>NUCLEOTIDE SEQUENCE [LARGE SCALE GENOMIC DNA]</scope>
    <source>
        <strain evidence="3 4">CGMCC 1.10440</strain>
    </source>
</reference>
<dbReference type="EMBL" id="SOFI01000003">
    <property type="protein sequence ID" value="TFB79451.1"/>
    <property type="molecule type" value="Genomic_DNA"/>
</dbReference>
<feature type="transmembrane region" description="Helical" evidence="2">
    <location>
        <begin position="539"/>
        <end position="560"/>
    </location>
</feature>
<dbReference type="PANTHER" id="PTHR43685">
    <property type="entry name" value="GLYCOSYLTRANSFERASE"/>
    <property type="match status" value="1"/>
</dbReference>
<evidence type="ECO:0000256" key="1">
    <source>
        <dbReference type="SAM" id="MobiDB-lite"/>
    </source>
</evidence>
<feature type="transmembrane region" description="Helical" evidence="2">
    <location>
        <begin position="406"/>
        <end position="429"/>
    </location>
</feature>
<feature type="transmembrane region" description="Helical" evidence="2">
    <location>
        <begin position="566"/>
        <end position="592"/>
    </location>
</feature>
<sequence>MSASVFGADSPRGNAASCASTRNLVSVQSTAVQSTAVQPRSVQPRIIAVVVARSGADRLQRTLAAIAAQTRAPDILIAVDGSSKDGSEALLSTAGATHVLTVRDGTSFGSSVAHAVSFAPPVESDGEWLWLLGHDNAPDPDALSRLLGAVEIAPSVGIAGPKLMSTENPAVISEFGQTISRFGATVSLVDDELDQAQHDTRDDVLGVSAAGMLVRRSLWSALGGFDPGLPSIDASLDFSIRARLAGYRVILVPAARVASDGGPELFGRGQSSAARTFRIARAAQLHRRLVYSPAWAVVLHWLSLVPLGVVRALGDLVGKRPSAIGGELGAAFSTAFSAGIGVARRNLKRSRTVGWSAIAPLRMPTSEVRERRAQAREAALLESDPSNARALARTEPRAGFVSNGGFWVVVLVGIVGVLAYGTFLGATAISGGALRPLSASVPALWGNIGIGWREVGSGVFGAADPFAAVLAVLGSLTFWAPSFSVVLVYFLAMPLSALGAWFAARRITRSLWMPALAGIVWAFAPPLLAALASGRLGAIVAHILLPWLVLASLGAARSWASGAAAALLFAAVAAGAPSIVPALLVLFVVLLVTHPTRIHRTIGIPIPAIVLFGPLVVQQMLAGNPLGLLADPGVPLASGSASGWQLALGDATGTLLGWPAALSSLGIPGGVAPVLVIGLCAPLVILALLALFLPGARRAIFALFVAFLGYATAVLAGLVQVGAVGSEPMTVWAGSGLSVFWMGLTAAAILAIGSLGRAVVPVSTLAGLAAVALAIPLLGAMFVGTALIHPSNGRILPALVSAQAASSPSVGTLVVSSLGETGVAVRLERGLGASLDDQSTLVSTKRAPDALDRRLAVLAGNLSARSGFDYSGELTSLGVSFILVPGAPDDDETHRSLVDALDGNESLTPVGTTTTGLLWRFEASTTPPSVHPTNTGTSLGSWYLVALGIVFGVTVLLAIPIGGRPRAHRNPAPTDERAETFDEEEHG</sequence>
<dbReference type="Gene3D" id="3.90.550.10">
    <property type="entry name" value="Spore Coat Polysaccharide Biosynthesis Protein SpsA, Chain A"/>
    <property type="match status" value="1"/>
</dbReference>
<feature type="transmembrane region" description="Helical" evidence="2">
    <location>
        <begin position="510"/>
        <end position="532"/>
    </location>
</feature>
<keyword evidence="2" id="KW-0472">Membrane</keyword>
<dbReference type="SUPFAM" id="SSF53448">
    <property type="entry name" value="Nucleotide-diphospho-sugar transferases"/>
    <property type="match status" value="1"/>
</dbReference>
<organism evidence="3 4">
    <name type="scientific">Terrimesophilobacter mesophilus</name>
    <dbReference type="NCBI Taxonomy" id="433647"/>
    <lineage>
        <taxon>Bacteria</taxon>
        <taxon>Bacillati</taxon>
        <taxon>Actinomycetota</taxon>
        <taxon>Actinomycetes</taxon>
        <taxon>Micrococcales</taxon>
        <taxon>Microbacteriaceae</taxon>
        <taxon>Terrimesophilobacter</taxon>
    </lineage>
</organism>
<feature type="transmembrane region" description="Helical" evidence="2">
    <location>
        <begin position="671"/>
        <end position="693"/>
    </location>
</feature>
<protein>
    <submittedName>
        <fullName evidence="3">Glycosyltransferase</fullName>
    </submittedName>
</protein>
<dbReference type="InterPro" id="IPR029044">
    <property type="entry name" value="Nucleotide-diphossugar_trans"/>
</dbReference>
<keyword evidence="4" id="KW-1185">Reference proteome</keyword>
<feature type="transmembrane region" description="Helical" evidence="2">
    <location>
        <begin position="942"/>
        <end position="961"/>
    </location>
</feature>
<dbReference type="OrthoDB" id="3734530at2"/>
<feature type="compositionally biased region" description="Basic and acidic residues" evidence="1">
    <location>
        <begin position="974"/>
        <end position="987"/>
    </location>
</feature>
<dbReference type="PANTHER" id="PTHR43685:SF3">
    <property type="entry name" value="SLR2126 PROTEIN"/>
    <property type="match status" value="1"/>
</dbReference>
<keyword evidence="3" id="KW-0808">Transferase</keyword>
<feature type="transmembrane region" description="Helical" evidence="2">
    <location>
        <begin position="604"/>
        <end position="622"/>
    </location>
</feature>
<proteinExistence type="predicted"/>
<name>A0A4R8V8I0_9MICO</name>
<keyword evidence="2" id="KW-1133">Transmembrane helix</keyword>
<feature type="transmembrane region" description="Helical" evidence="2">
    <location>
        <begin position="486"/>
        <end position="504"/>
    </location>
</feature>
<feature type="transmembrane region" description="Helical" evidence="2">
    <location>
        <begin position="289"/>
        <end position="310"/>
    </location>
</feature>
<feature type="transmembrane region" description="Helical" evidence="2">
    <location>
        <begin position="765"/>
        <end position="788"/>
    </location>
</feature>
<feature type="transmembrane region" description="Helical" evidence="2">
    <location>
        <begin position="731"/>
        <end position="753"/>
    </location>
</feature>
<feature type="transmembrane region" description="Helical" evidence="2">
    <location>
        <begin position="459"/>
        <end position="479"/>
    </location>
</feature>
<keyword evidence="2" id="KW-0812">Transmembrane</keyword>
<feature type="transmembrane region" description="Helical" evidence="2">
    <location>
        <begin position="322"/>
        <end position="343"/>
    </location>
</feature>
<dbReference type="Proteomes" id="UP000298488">
    <property type="component" value="Unassembled WGS sequence"/>
</dbReference>
<dbReference type="InterPro" id="IPR050834">
    <property type="entry name" value="Glycosyltransf_2"/>
</dbReference>
<feature type="region of interest" description="Disordered" evidence="1">
    <location>
        <begin position="964"/>
        <end position="987"/>
    </location>
</feature>
<dbReference type="Pfam" id="PF13641">
    <property type="entry name" value="Glyco_tranf_2_3"/>
    <property type="match status" value="1"/>
</dbReference>
<dbReference type="GO" id="GO:0016740">
    <property type="term" value="F:transferase activity"/>
    <property type="evidence" value="ECO:0007669"/>
    <property type="project" value="UniProtKB-KW"/>
</dbReference>
<feature type="transmembrane region" description="Helical" evidence="2">
    <location>
        <begin position="700"/>
        <end position="719"/>
    </location>
</feature>
<dbReference type="AlphaFoldDB" id="A0A4R8V8I0"/>
<evidence type="ECO:0000313" key="3">
    <source>
        <dbReference type="EMBL" id="TFB79451.1"/>
    </source>
</evidence>
<gene>
    <name evidence="3" type="ORF">E3N84_04925</name>
</gene>
<accession>A0A4R8V8I0</accession>